<dbReference type="EMBL" id="FMCT01000012">
    <property type="protein sequence ID" value="SCF42722.1"/>
    <property type="molecule type" value="Genomic_DNA"/>
</dbReference>
<protein>
    <submittedName>
        <fullName evidence="1">Uncharacterized protein</fullName>
    </submittedName>
</protein>
<reference evidence="2" key="1">
    <citation type="submission" date="2016-06" db="EMBL/GenBank/DDBJ databases">
        <authorList>
            <person name="Varghese N."/>
            <person name="Submissions Spin"/>
        </authorList>
    </citation>
    <scope>NUCLEOTIDE SEQUENCE [LARGE SCALE GENOMIC DNA]</scope>
    <source>
        <strain evidence="2">DSM 43168</strain>
    </source>
</reference>
<gene>
    <name evidence="1" type="ORF">GA0070563_112120</name>
</gene>
<dbReference type="RefSeq" id="WP_074476909.1">
    <property type="nucleotide sequence ID" value="NZ_FMCT01000012.1"/>
</dbReference>
<organism evidence="1 2">
    <name type="scientific">Micromonospora carbonacea</name>
    <dbReference type="NCBI Taxonomy" id="47853"/>
    <lineage>
        <taxon>Bacteria</taxon>
        <taxon>Bacillati</taxon>
        <taxon>Actinomycetota</taxon>
        <taxon>Actinomycetes</taxon>
        <taxon>Micromonosporales</taxon>
        <taxon>Micromonosporaceae</taxon>
        <taxon>Micromonospora</taxon>
    </lineage>
</organism>
<dbReference type="Proteomes" id="UP000183585">
    <property type="component" value="Unassembled WGS sequence"/>
</dbReference>
<keyword evidence="2" id="KW-1185">Reference proteome</keyword>
<sequence>MSARVYWQGQQFIAEWTLRGVNGDPVTGATVAGEVTRPDGTTAAMTVTADGSTYRAVYQVAAPGTHTYSLTATGTAEDAVQGRFVVARDLVGLPPITVDPATPIGMVRLRISDLDETAPLFEDAQLAALITAEGSSVKRGAAAALEIIAGSEVLISKVISMQDLTTNGAAVAAELRALAKTLREQAADEEQDDGTAPGQNLLPLYAFPPAVSWGDSYL</sequence>
<accession>A0A1C5ABU3</accession>
<proteinExistence type="predicted"/>
<dbReference type="AlphaFoldDB" id="A0A1C5ABU3"/>
<name>A0A1C5ABU3_9ACTN</name>
<evidence type="ECO:0000313" key="1">
    <source>
        <dbReference type="EMBL" id="SCF42722.1"/>
    </source>
</evidence>
<evidence type="ECO:0000313" key="2">
    <source>
        <dbReference type="Proteomes" id="UP000183585"/>
    </source>
</evidence>